<dbReference type="EC" id="2.1.1.137" evidence="4"/>
<keyword evidence="11" id="KW-1185">Reference proteome</keyword>
<evidence type="ECO:0000313" key="11">
    <source>
        <dbReference type="Proteomes" id="UP001348492"/>
    </source>
</evidence>
<evidence type="ECO:0000256" key="3">
    <source>
        <dbReference type="ARBA" id="ARBA00034487"/>
    </source>
</evidence>
<dbReference type="PANTHER" id="PTHR43675:SF8">
    <property type="entry name" value="ARSENITE METHYLTRANSFERASE"/>
    <property type="match status" value="1"/>
</dbReference>
<proteinExistence type="inferred from homology"/>
<accession>A0ABZ2EWC4</accession>
<sequence length="195" mass="21505">MNDFNKNDIRNTVRDSYKKIVTKESKLGCCGEDISKSIGYSEEELDVVPENSNLGLGCGNPHLIANIKEGETVLDLGSGAGFDCFLSSKKVGKNGFVIGVDMTPEMLTQARKNAIDNNYTNVDFRLGEIENLPVADNVVDIIISNCVINLSPNKQRVYDEAYRVLKPGGRVSISDIVLMKELTCEMKQDEKLYCG</sequence>
<keyword evidence="1 10" id="KW-0808">Transferase</keyword>
<organism evidence="10 11">
    <name type="scientific">Terrisporobacter glycolicus ATCC 14880 = DSM 1288</name>
    <dbReference type="NCBI Taxonomy" id="1121315"/>
    <lineage>
        <taxon>Bacteria</taxon>
        <taxon>Bacillati</taxon>
        <taxon>Bacillota</taxon>
        <taxon>Clostridia</taxon>
        <taxon>Peptostreptococcales</taxon>
        <taxon>Peptostreptococcaceae</taxon>
        <taxon>Terrisporobacter</taxon>
    </lineage>
</organism>
<dbReference type="InterPro" id="IPR026669">
    <property type="entry name" value="Arsenite_MeTrfase-like"/>
</dbReference>
<dbReference type="InterPro" id="IPR029063">
    <property type="entry name" value="SAM-dependent_MTases_sf"/>
</dbReference>
<evidence type="ECO:0000256" key="2">
    <source>
        <dbReference type="ARBA" id="ARBA00022691"/>
    </source>
</evidence>
<dbReference type="CDD" id="cd02440">
    <property type="entry name" value="AdoMet_MTases"/>
    <property type="match status" value="1"/>
</dbReference>
<dbReference type="NCBIfam" id="NF008823">
    <property type="entry name" value="PRK11873.1"/>
    <property type="match status" value="1"/>
</dbReference>
<comment type="similarity">
    <text evidence="3">Belongs to the methyltransferase superfamily. Arsenite methyltransferase family.</text>
</comment>
<dbReference type="EMBL" id="CP117523">
    <property type="protein sequence ID" value="WWD83796.1"/>
    <property type="molecule type" value="Genomic_DNA"/>
</dbReference>
<dbReference type="PANTHER" id="PTHR43675">
    <property type="entry name" value="ARSENITE METHYLTRANSFERASE"/>
    <property type="match status" value="1"/>
</dbReference>
<evidence type="ECO:0000256" key="6">
    <source>
        <dbReference type="ARBA" id="ARBA00047941"/>
    </source>
</evidence>
<evidence type="ECO:0000256" key="4">
    <source>
        <dbReference type="ARBA" id="ARBA00034521"/>
    </source>
</evidence>
<evidence type="ECO:0000259" key="9">
    <source>
        <dbReference type="Pfam" id="PF13847"/>
    </source>
</evidence>
<evidence type="ECO:0000256" key="5">
    <source>
        <dbReference type="ARBA" id="ARBA00034545"/>
    </source>
</evidence>
<comment type="catalytic activity">
    <reaction evidence="7">
        <text>arsenic triglutathione + 2 [thioredoxin]-dithiol + 2 S-adenosyl-L-methionine + H2O = dimethylarsinous acid + 2 [thioredoxin]-disulfide + 3 glutathione + 2 S-adenosyl-L-homocysteine + 2 H(+)</text>
        <dbReference type="Rhea" id="RHEA:69464"/>
        <dbReference type="Rhea" id="RHEA-COMP:10698"/>
        <dbReference type="Rhea" id="RHEA-COMP:10700"/>
        <dbReference type="ChEBI" id="CHEBI:15377"/>
        <dbReference type="ChEBI" id="CHEBI:15378"/>
        <dbReference type="ChEBI" id="CHEBI:23808"/>
        <dbReference type="ChEBI" id="CHEBI:29950"/>
        <dbReference type="ChEBI" id="CHEBI:50058"/>
        <dbReference type="ChEBI" id="CHEBI:57856"/>
        <dbReference type="ChEBI" id="CHEBI:57925"/>
        <dbReference type="ChEBI" id="CHEBI:59789"/>
        <dbReference type="ChEBI" id="CHEBI:183640"/>
        <dbReference type="EC" id="2.1.1.137"/>
    </reaction>
</comment>
<keyword evidence="10" id="KW-0489">Methyltransferase</keyword>
<dbReference type="InterPro" id="IPR025714">
    <property type="entry name" value="Methyltranfer_dom"/>
</dbReference>
<gene>
    <name evidence="10" type="primary">arsM</name>
    <name evidence="10" type="ORF">TEGL_22100</name>
</gene>
<reference evidence="10 11" key="1">
    <citation type="journal article" date="2023" name="PLoS ONE">
        <title>Genome-based metabolic and phylogenomic analysis of three Terrisporobacter species.</title>
        <authorList>
            <person name="Boer T."/>
            <person name="Bengelsdorf F.R."/>
            <person name="Bomeke M."/>
            <person name="Daniel R."/>
            <person name="Poehlein A."/>
        </authorList>
    </citation>
    <scope>NUCLEOTIDE SEQUENCE [LARGE SCALE GENOMIC DNA]</scope>
    <source>
        <strain evidence="10 11">DSM 1288</strain>
    </source>
</reference>
<feature type="domain" description="Methyltransferase" evidence="9">
    <location>
        <begin position="67"/>
        <end position="193"/>
    </location>
</feature>
<name>A0ABZ2EWC4_9FIRM</name>
<dbReference type="Gene3D" id="3.40.50.150">
    <property type="entry name" value="Vaccinia Virus protein VP39"/>
    <property type="match status" value="1"/>
</dbReference>
<dbReference type="SUPFAM" id="SSF53335">
    <property type="entry name" value="S-adenosyl-L-methionine-dependent methyltransferases"/>
    <property type="match status" value="1"/>
</dbReference>
<evidence type="ECO:0000256" key="8">
    <source>
        <dbReference type="ARBA" id="ARBA00048428"/>
    </source>
</evidence>
<protein>
    <recommendedName>
        <fullName evidence="5">Arsenite methyltransferase</fullName>
        <ecNumber evidence="4">2.1.1.137</ecNumber>
    </recommendedName>
</protein>
<comment type="catalytic activity">
    <reaction evidence="6">
        <text>arsenic triglutathione + [thioredoxin]-dithiol + S-adenosyl-L-methionine + 2 H2O = methylarsonous acid + [thioredoxin]-disulfide + 3 glutathione + S-adenosyl-L-homocysteine + H(+)</text>
        <dbReference type="Rhea" id="RHEA:69460"/>
        <dbReference type="Rhea" id="RHEA-COMP:10698"/>
        <dbReference type="Rhea" id="RHEA-COMP:10700"/>
        <dbReference type="ChEBI" id="CHEBI:15377"/>
        <dbReference type="ChEBI" id="CHEBI:15378"/>
        <dbReference type="ChEBI" id="CHEBI:17826"/>
        <dbReference type="ChEBI" id="CHEBI:29950"/>
        <dbReference type="ChEBI" id="CHEBI:50058"/>
        <dbReference type="ChEBI" id="CHEBI:57856"/>
        <dbReference type="ChEBI" id="CHEBI:57925"/>
        <dbReference type="ChEBI" id="CHEBI:59789"/>
        <dbReference type="ChEBI" id="CHEBI:183640"/>
        <dbReference type="EC" id="2.1.1.137"/>
    </reaction>
</comment>
<dbReference type="Proteomes" id="UP001348492">
    <property type="component" value="Chromosome"/>
</dbReference>
<evidence type="ECO:0000256" key="1">
    <source>
        <dbReference type="ARBA" id="ARBA00022679"/>
    </source>
</evidence>
<dbReference type="GO" id="GO:0032259">
    <property type="term" value="P:methylation"/>
    <property type="evidence" value="ECO:0007669"/>
    <property type="project" value="UniProtKB-KW"/>
</dbReference>
<evidence type="ECO:0000256" key="7">
    <source>
        <dbReference type="ARBA" id="ARBA00047943"/>
    </source>
</evidence>
<dbReference type="Pfam" id="PF13847">
    <property type="entry name" value="Methyltransf_31"/>
    <property type="match status" value="1"/>
</dbReference>
<evidence type="ECO:0000313" key="10">
    <source>
        <dbReference type="EMBL" id="WWD83796.1"/>
    </source>
</evidence>
<dbReference type="GO" id="GO:0030791">
    <property type="term" value="F:arsenite methyltransferase activity"/>
    <property type="evidence" value="ECO:0007669"/>
    <property type="project" value="UniProtKB-EC"/>
</dbReference>
<comment type="catalytic activity">
    <reaction evidence="8">
        <text>arsenic triglutathione + 3 [thioredoxin]-dithiol + 3 S-adenosyl-L-methionine = trimethylarsine + 3 [thioredoxin]-disulfide + 3 glutathione + 3 S-adenosyl-L-homocysteine + 3 H(+)</text>
        <dbReference type="Rhea" id="RHEA:69432"/>
        <dbReference type="Rhea" id="RHEA-COMP:10698"/>
        <dbReference type="Rhea" id="RHEA-COMP:10700"/>
        <dbReference type="ChEBI" id="CHEBI:15378"/>
        <dbReference type="ChEBI" id="CHEBI:27130"/>
        <dbReference type="ChEBI" id="CHEBI:29950"/>
        <dbReference type="ChEBI" id="CHEBI:50058"/>
        <dbReference type="ChEBI" id="CHEBI:57856"/>
        <dbReference type="ChEBI" id="CHEBI:57925"/>
        <dbReference type="ChEBI" id="CHEBI:59789"/>
        <dbReference type="ChEBI" id="CHEBI:183640"/>
        <dbReference type="EC" id="2.1.1.137"/>
    </reaction>
</comment>
<keyword evidence="2" id="KW-0949">S-adenosyl-L-methionine</keyword>